<keyword evidence="3 6" id="KW-0106">Calcium</keyword>
<dbReference type="GO" id="GO:0005544">
    <property type="term" value="F:calcium-dependent phospholipid binding"/>
    <property type="evidence" value="ECO:0007669"/>
    <property type="project" value="UniProtKB-KW"/>
</dbReference>
<dbReference type="AlphaFoldDB" id="A0A9Q1JEC9"/>
<keyword evidence="2 6" id="KW-0677">Repeat</keyword>
<dbReference type="InterPro" id="IPR018252">
    <property type="entry name" value="Annexin_repeat_CS"/>
</dbReference>
<dbReference type="SMART" id="SM00335">
    <property type="entry name" value="ANX"/>
    <property type="match status" value="10"/>
</dbReference>
<dbReference type="InterPro" id="IPR001464">
    <property type="entry name" value="Annexin"/>
</dbReference>
<dbReference type="PANTHER" id="PTHR10502">
    <property type="entry name" value="ANNEXIN"/>
    <property type="match status" value="1"/>
</dbReference>
<dbReference type="PROSITE" id="PS00223">
    <property type="entry name" value="ANNEXIN_1"/>
    <property type="match status" value="1"/>
</dbReference>
<evidence type="ECO:0000256" key="5">
    <source>
        <dbReference type="ARBA" id="ARBA00023302"/>
    </source>
</evidence>
<dbReference type="GO" id="GO:0001786">
    <property type="term" value="F:phosphatidylserine binding"/>
    <property type="evidence" value="ECO:0007669"/>
    <property type="project" value="TreeGrafter"/>
</dbReference>
<dbReference type="EMBL" id="JAKOGI010004280">
    <property type="protein sequence ID" value="KAJ8419852.1"/>
    <property type="molecule type" value="Genomic_DNA"/>
</dbReference>
<dbReference type="PROSITE" id="PS51897">
    <property type="entry name" value="ANNEXIN_2"/>
    <property type="match status" value="9"/>
</dbReference>
<keyword evidence="5 6" id="KW-0111">Calcium/phospholipid-binding</keyword>
<comment type="caution">
    <text evidence="7">The sequence shown here is derived from an EMBL/GenBank/DDBJ whole genome shotgun (WGS) entry which is preliminary data.</text>
</comment>
<dbReference type="InterPro" id="IPR037104">
    <property type="entry name" value="Annexin_sf"/>
</dbReference>
<dbReference type="GO" id="GO:0005886">
    <property type="term" value="C:plasma membrane"/>
    <property type="evidence" value="ECO:0007669"/>
    <property type="project" value="TreeGrafter"/>
</dbReference>
<sequence>MYGTMSRETHPLFPGFGCDSATVVSILAHRDAMQRNLIQQEYRALYSEDLLHRLSKELTGKLEDAVLLWMQDPATRDAVIVRQALEGETFDLRAVSEVICSRTPSQIQIFKQIFHSKFGSYLEHDLKQRVDGYGNHFQKRYEGLEVDRVAAENDAKALYKAGEKKLGTDEDTFIRIFSERSRAHLAAVDAAYNSMYGHSLDKAVKKETSGLFEFALLTILRCAKNPAKYFAKELRKAMKGLGTDDRTLIRVIVTRTELDMQYIKAEYEKKFKGVLFNPGFGCDTTTVVNILAHRDAMQRGLIQQEYRALYSEDLLHRLSKELSGKLENAVLLWMQDPAARDAIVVRQALQPDTLDLRAATEVICSRTPSQIQIFKQIYHSRFGCYLEHDLERHASGDHKKKWYEVVDALLQLLLAYVRIQRYEGFEVDRMAAENDAKALYKAGEKRLGTDENTFIRIFSERSRAHLAAVDAAYTSMYGHSLEKAIKKETSGLFGYALLTILRCAENPAKYFAKVLRKAMKGLGTDDTTLIRVIVTRTELDMQYIKAETTSMISSYTRVTDSQSHTTRLGCDTSTVINILAYRDAIQRNSIQQEYKALYSGDLLHHLSKELSGKLQDAVLLWMEDPAARDAVIVRQALQGDTLDLKAATEVICSRTTSQILVFKQIYCSRFESCLEHDLERQASGDHKKLLLAYVTMQRYEGLEVDIMAAENDAKALYKAGEKRLGTDEDVFIRILSGRSRAHLAAVDTAYNRLYGHSLEKAIKKETSGLFEYALLTIVRCAENPAKYFAKVLRKAMKGLGTDDTTLIRVIMTRTELDMPYIKAEYEKQYKKPLVDAVHSETSGHYRSFLLALLGPNH</sequence>
<dbReference type="GO" id="GO:0005737">
    <property type="term" value="C:cytoplasm"/>
    <property type="evidence" value="ECO:0007669"/>
    <property type="project" value="TreeGrafter"/>
</dbReference>
<comment type="similarity">
    <text evidence="1 6">Belongs to the annexin family.</text>
</comment>
<evidence type="ECO:0000256" key="3">
    <source>
        <dbReference type="ARBA" id="ARBA00022837"/>
    </source>
</evidence>
<evidence type="ECO:0000256" key="1">
    <source>
        <dbReference type="ARBA" id="ARBA00007831"/>
    </source>
</evidence>
<protein>
    <recommendedName>
        <fullName evidence="6">Annexin</fullName>
    </recommendedName>
</protein>
<dbReference type="FunFam" id="1.10.220.10:FF:000001">
    <property type="entry name" value="Annexin"/>
    <property type="match status" value="1"/>
</dbReference>
<proteinExistence type="inferred from homology"/>
<accession>A0A9Q1JEC9</accession>
<evidence type="ECO:0000256" key="2">
    <source>
        <dbReference type="ARBA" id="ARBA00022737"/>
    </source>
</evidence>
<name>A0A9Q1JEC9_9CARY</name>
<dbReference type="FunFam" id="1.10.220.10:FF:000002">
    <property type="entry name" value="Annexin"/>
    <property type="match status" value="3"/>
</dbReference>
<dbReference type="GO" id="GO:0009409">
    <property type="term" value="P:response to cold"/>
    <property type="evidence" value="ECO:0007669"/>
    <property type="project" value="TreeGrafter"/>
</dbReference>
<dbReference type="GO" id="GO:0009408">
    <property type="term" value="P:response to heat"/>
    <property type="evidence" value="ECO:0007669"/>
    <property type="project" value="TreeGrafter"/>
</dbReference>
<evidence type="ECO:0000256" key="6">
    <source>
        <dbReference type="RuleBase" id="RU003540"/>
    </source>
</evidence>
<evidence type="ECO:0000313" key="7">
    <source>
        <dbReference type="EMBL" id="KAJ8419852.1"/>
    </source>
</evidence>
<dbReference type="GO" id="GO:0009414">
    <property type="term" value="P:response to water deprivation"/>
    <property type="evidence" value="ECO:0007669"/>
    <property type="project" value="TreeGrafter"/>
</dbReference>
<dbReference type="Gene3D" id="1.10.220.10">
    <property type="entry name" value="Annexin"/>
    <property type="match status" value="12"/>
</dbReference>
<dbReference type="OrthoDB" id="37886at2759"/>
<evidence type="ECO:0000313" key="8">
    <source>
        <dbReference type="Proteomes" id="UP001153076"/>
    </source>
</evidence>
<keyword evidence="4 6" id="KW-0041">Annexin</keyword>
<dbReference type="GO" id="GO:0009651">
    <property type="term" value="P:response to salt stress"/>
    <property type="evidence" value="ECO:0007669"/>
    <property type="project" value="TreeGrafter"/>
</dbReference>
<gene>
    <name evidence="7" type="ORF">Cgig2_030944</name>
</gene>
<dbReference type="GO" id="GO:0005509">
    <property type="term" value="F:calcium ion binding"/>
    <property type="evidence" value="ECO:0007669"/>
    <property type="project" value="InterPro"/>
</dbReference>
<keyword evidence="8" id="KW-1185">Reference proteome</keyword>
<comment type="domain">
    <text evidence="6">A pair of annexin repeats may form one binding site for calcium and phospholipid.</text>
</comment>
<dbReference type="PRINTS" id="PR00196">
    <property type="entry name" value="ANNEXIN"/>
</dbReference>
<dbReference type="Pfam" id="PF00191">
    <property type="entry name" value="Annexin"/>
    <property type="match status" value="12"/>
</dbReference>
<dbReference type="SUPFAM" id="SSF47874">
    <property type="entry name" value="Annexin"/>
    <property type="match status" value="3"/>
</dbReference>
<dbReference type="PANTHER" id="PTHR10502:SF102">
    <property type="entry name" value="ANNEXIN B11"/>
    <property type="match status" value="1"/>
</dbReference>
<reference evidence="7" key="1">
    <citation type="submission" date="2022-04" db="EMBL/GenBank/DDBJ databases">
        <title>Carnegiea gigantea Genome sequencing and assembly v2.</title>
        <authorList>
            <person name="Copetti D."/>
            <person name="Sanderson M.J."/>
            <person name="Burquez A."/>
            <person name="Wojciechowski M.F."/>
        </authorList>
    </citation>
    <scope>NUCLEOTIDE SEQUENCE</scope>
    <source>
        <strain evidence="7">SGP5-SGP5p</strain>
        <tissue evidence="7">Aerial part</tissue>
    </source>
</reference>
<dbReference type="Proteomes" id="UP001153076">
    <property type="component" value="Unassembled WGS sequence"/>
</dbReference>
<organism evidence="7 8">
    <name type="scientific">Carnegiea gigantea</name>
    <dbReference type="NCBI Taxonomy" id="171969"/>
    <lineage>
        <taxon>Eukaryota</taxon>
        <taxon>Viridiplantae</taxon>
        <taxon>Streptophyta</taxon>
        <taxon>Embryophyta</taxon>
        <taxon>Tracheophyta</taxon>
        <taxon>Spermatophyta</taxon>
        <taxon>Magnoliopsida</taxon>
        <taxon>eudicotyledons</taxon>
        <taxon>Gunneridae</taxon>
        <taxon>Pentapetalae</taxon>
        <taxon>Caryophyllales</taxon>
        <taxon>Cactineae</taxon>
        <taxon>Cactaceae</taxon>
        <taxon>Cactoideae</taxon>
        <taxon>Echinocereeae</taxon>
        <taxon>Carnegiea</taxon>
    </lineage>
</organism>
<evidence type="ECO:0000256" key="4">
    <source>
        <dbReference type="ARBA" id="ARBA00023216"/>
    </source>
</evidence>
<dbReference type="InterPro" id="IPR018502">
    <property type="entry name" value="Annexin_repeat"/>
</dbReference>